<dbReference type="AlphaFoldDB" id="K9WRG2"/>
<proteinExistence type="predicted"/>
<sequence>MNLNWELLIDADMSEDDWQFSAPTSANLLRIDQVDAPEIGRFALAQTTLADFEFLDINAYPARSESTRITLDAVGVDPRRIAIRYRYGQFPEGVANTWQVKIYGASADFQPAVNPSAIVLTFDPRIAGAIPLEEKGIPLGVATLDEAGLIDEDQLPTTGLAELVAANMEATDSLADQVELLMAPFLTQAVREQLIQLVTDEMAIQNAIGNVLRSGIQFILGSDAPGDTYFRSASGPLARLGIGSNGQALVVNAGLPAWGTISSLNWSVITGTSQAAAINSGYIVNAATLSTITLPATAAVGSVIQIVGVGAGGWRLAQAAGQQIVFGNVSNTAGTAGQLNSTHQRDCIRLVNIIADTTWQVTSSIGNIDVI</sequence>
<accession>K9WRG2</accession>
<geneLocation type="plasmid" evidence="1 2">
    <name>pMIC7113.08</name>
</geneLocation>
<dbReference type="Proteomes" id="UP000010471">
    <property type="component" value="Plasmid pMIC7113.08"/>
</dbReference>
<keyword evidence="1" id="KW-0614">Plasmid</keyword>
<name>K9WRG2_9CYAN</name>
<dbReference type="OrthoDB" id="196611at2"/>
<dbReference type="EMBL" id="CP003638">
    <property type="protein sequence ID" value="AFZ22376.1"/>
    <property type="molecule type" value="Genomic_DNA"/>
</dbReference>
<evidence type="ECO:0000313" key="1">
    <source>
        <dbReference type="EMBL" id="AFZ22376.1"/>
    </source>
</evidence>
<reference evidence="1 2" key="1">
    <citation type="submission" date="2012-06" db="EMBL/GenBank/DDBJ databases">
        <title>Finished plasmid 8 of genome of Microcoleus sp. PCC 7113.</title>
        <authorList>
            <consortium name="US DOE Joint Genome Institute"/>
            <person name="Gugger M."/>
            <person name="Coursin T."/>
            <person name="Rippka R."/>
            <person name="Tandeau De Marsac N."/>
            <person name="Huntemann M."/>
            <person name="Wei C.-L."/>
            <person name="Han J."/>
            <person name="Detter J.C."/>
            <person name="Han C."/>
            <person name="Tapia R."/>
            <person name="Chen A."/>
            <person name="Kyrpides N."/>
            <person name="Mavromatis K."/>
            <person name="Markowitz V."/>
            <person name="Szeto E."/>
            <person name="Ivanova N."/>
            <person name="Pagani I."/>
            <person name="Pati A."/>
            <person name="Goodwin L."/>
            <person name="Nordberg H.P."/>
            <person name="Cantor M.N."/>
            <person name="Hua S.X."/>
            <person name="Woyke T."/>
            <person name="Kerfeld C.A."/>
        </authorList>
    </citation>
    <scope>NUCLEOTIDE SEQUENCE [LARGE SCALE GENOMIC DNA]</scope>
    <source>
        <strain evidence="1 2">PCC 7113</strain>
        <plasmid evidence="1 2">pMIC7113.08</plasmid>
    </source>
</reference>
<dbReference type="HOGENOM" id="CLU_745595_0_0_3"/>
<keyword evidence="2" id="KW-1185">Reference proteome</keyword>
<protein>
    <submittedName>
        <fullName evidence="1">Uncharacterized protein</fullName>
    </submittedName>
</protein>
<evidence type="ECO:0000313" key="2">
    <source>
        <dbReference type="Proteomes" id="UP000010471"/>
    </source>
</evidence>
<dbReference type="KEGG" id="mic:Mic7113_6819"/>
<gene>
    <name evidence="1" type="ORF">Mic7113_6819</name>
</gene>
<dbReference type="RefSeq" id="WP_015186366.1">
    <property type="nucleotide sequence ID" value="NC_019743.1"/>
</dbReference>
<organism evidence="1 2">
    <name type="scientific">Allocoleopsis franciscana PCC 7113</name>
    <dbReference type="NCBI Taxonomy" id="1173027"/>
    <lineage>
        <taxon>Bacteria</taxon>
        <taxon>Bacillati</taxon>
        <taxon>Cyanobacteriota</taxon>
        <taxon>Cyanophyceae</taxon>
        <taxon>Coleofasciculales</taxon>
        <taxon>Coleofasciculaceae</taxon>
        <taxon>Allocoleopsis</taxon>
        <taxon>Allocoleopsis franciscana</taxon>
    </lineage>
</organism>